<gene>
    <name evidence="1" type="ORF">FB465_1015</name>
</gene>
<proteinExistence type="predicted"/>
<protein>
    <submittedName>
        <fullName evidence="1">Uncharacterized protein</fullName>
    </submittedName>
</protein>
<keyword evidence="2" id="KW-1185">Reference proteome</keyword>
<sequence length="90" mass="9841">MQFDRLLGAARRLECLAQGPQSVGLPGRITRLREHPDRLPVLVQGLGLPPHLLQYEADMRADLGEGFRVVQFGEDGGGPTIGVERLVETP</sequence>
<evidence type="ECO:0000313" key="2">
    <source>
        <dbReference type="Proteomes" id="UP000318416"/>
    </source>
</evidence>
<organism evidence="1 2">
    <name type="scientific">Kitasatospora atroaurantiaca</name>
    <dbReference type="NCBI Taxonomy" id="285545"/>
    <lineage>
        <taxon>Bacteria</taxon>
        <taxon>Bacillati</taxon>
        <taxon>Actinomycetota</taxon>
        <taxon>Actinomycetes</taxon>
        <taxon>Kitasatosporales</taxon>
        <taxon>Streptomycetaceae</taxon>
        <taxon>Kitasatospora</taxon>
    </lineage>
</organism>
<dbReference type="Proteomes" id="UP000318416">
    <property type="component" value="Unassembled WGS sequence"/>
</dbReference>
<dbReference type="AlphaFoldDB" id="A0A561EKA4"/>
<dbReference type="EMBL" id="VIVR01000001">
    <property type="protein sequence ID" value="TWE16055.1"/>
    <property type="molecule type" value="Genomic_DNA"/>
</dbReference>
<reference evidence="1 2" key="1">
    <citation type="submission" date="2019-06" db="EMBL/GenBank/DDBJ databases">
        <title>Sequencing the genomes of 1000 actinobacteria strains.</title>
        <authorList>
            <person name="Klenk H.-P."/>
        </authorList>
    </citation>
    <scope>NUCLEOTIDE SEQUENCE [LARGE SCALE GENOMIC DNA]</scope>
    <source>
        <strain evidence="1 2">DSM 41649</strain>
    </source>
</reference>
<evidence type="ECO:0000313" key="1">
    <source>
        <dbReference type="EMBL" id="TWE16055.1"/>
    </source>
</evidence>
<name>A0A561EKA4_9ACTN</name>
<comment type="caution">
    <text evidence="1">The sequence shown here is derived from an EMBL/GenBank/DDBJ whole genome shotgun (WGS) entry which is preliminary data.</text>
</comment>
<accession>A0A561EKA4</accession>